<gene>
    <name evidence="3" type="ORF">GCM10007071_24830</name>
</gene>
<dbReference type="CDD" id="cd03794">
    <property type="entry name" value="GT4_WbuB-like"/>
    <property type="match status" value="1"/>
</dbReference>
<evidence type="ECO:0000313" key="3">
    <source>
        <dbReference type="EMBL" id="GGY76393.1"/>
    </source>
</evidence>
<feature type="domain" description="Glycosyl transferase family 1" evidence="1">
    <location>
        <begin position="214"/>
        <end position="365"/>
    </location>
</feature>
<name>A0ABQ3B2B4_9GAMM</name>
<keyword evidence="4" id="KW-1185">Reference proteome</keyword>
<organism evidence="3 4">
    <name type="scientific">Marinobacter zhanjiangensis</name>
    <dbReference type="NCBI Taxonomy" id="578215"/>
    <lineage>
        <taxon>Bacteria</taxon>
        <taxon>Pseudomonadati</taxon>
        <taxon>Pseudomonadota</taxon>
        <taxon>Gammaproteobacteria</taxon>
        <taxon>Pseudomonadales</taxon>
        <taxon>Marinobacteraceae</taxon>
        <taxon>Marinobacter</taxon>
    </lineage>
</organism>
<dbReference type="Pfam" id="PF00534">
    <property type="entry name" value="Glycos_transf_1"/>
    <property type="match status" value="1"/>
</dbReference>
<dbReference type="Gene3D" id="3.40.50.2000">
    <property type="entry name" value="Glycogen Phosphorylase B"/>
    <property type="match status" value="2"/>
</dbReference>
<dbReference type="PANTHER" id="PTHR45947">
    <property type="entry name" value="SULFOQUINOVOSYL TRANSFERASE SQD2"/>
    <property type="match status" value="1"/>
</dbReference>
<dbReference type="SUPFAM" id="SSF53756">
    <property type="entry name" value="UDP-Glycosyltransferase/glycogen phosphorylase"/>
    <property type="match status" value="1"/>
</dbReference>
<accession>A0ABQ3B2B4</accession>
<dbReference type="Proteomes" id="UP000601597">
    <property type="component" value="Unassembled WGS sequence"/>
</dbReference>
<comment type="caution">
    <text evidence="3">The sequence shown here is derived from an EMBL/GenBank/DDBJ whole genome shotgun (WGS) entry which is preliminary data.</text>
</comment>
<sequence length="401" mass="44764">MKILLVSYYFPPDLCAGAFRAKALADALIRQGDGHVQLDVVTTEPNRYRTHQPDALEATSADYRVFRVALPSNRWGLIGQVRSFAAYAYSACRQAPEAEYDVVVATSSRLMTAALGARVARKKGAAFYLDIRDIFTDTIKHVFHPALTVPLERLLSRIERYAVKRADRVNLVSPGFLPYFEAITNRKSCRLFTNGIDDDFAQRQWSGKPVSGPRVQVVYAGNIGHGQGLERILPELAVRLADRASFTVIGDGATRTLLEQRCRQIGARVTFVDPVPRQQLLEYYDQADILFLHLNNLPAFLKVLPSKLFEYAATGKPVLAGVDGYCRDFLAEQVEGVGMFHPCDVEGAVNAFGGLELEYHPRTAFREKYARKKIMDDMALDVLDLGRCSTDRLSKLSPEGR</sequence>
<dbReference type="InterPro" id="IPR050194">
    <property type="entry name" value="Glycosyltransferase_grp1"/>
</dbReference>
<dbReference type="Pfam" id="PF13579">
    <property type="entry name" value="Glyco_trans_4_4"/>
    <property type="match status" value="1"/>
</dbReference>
<protein>
    <submittedName>
        <fullName evidence="3">Glycosyltransferase WbuB</fullName>
    </submittedName>
</protein>
<dbReference type="InterPro" id="IPR001296">
    <property type="entry name" value="Glyco_trans_1"/>
</dbReference>
<evidence type="ECO:0000313" key="4">
    <source>
        <dbReference type="Proteomes" id="UP000601597"/>
    </source>
</evidence>
<evidence type="ECO:0000259" key="1">
    <source>
        <dbReference type="Pfam" id="PF00534"/>
    </source>
</evidence>
<evidence type="ECO:0000259" key="2">
    <source>
        <dbReference type="Pfam" id="PF13579"/>
    </source>
</evidence>
<feature type="domain" description="Glycosyltransferase subfamily 4-like N-terminal" evidence="2">
    <location>
        <begin position="20"/>
        <end position="182"/>
    </location>
</feature>
<dbReference type="EMBL" id="BMXV01000005">
    <property type="protein sequence ID" value="GGY76393.1"/>
    <property type="molecule type" value="Genomic_DNA"/>
</dbReference>
<dbReference type="RefSeq" id="WP_189576863.1">
    <property type="nucleotide sequence ID" value="NZ_BMXV01000005.1"/>
</dbReference>
<dbReference type="InterPro" id="IPR028098">
    <property type="entry name" value="Glyco_trans_4-like_N"/>
</dbReference>
<dbReference type="PANTHER" id="PTHR45947:SF3">
    <property type="entry name" value="SULFOQUINOVOSYL TRANSFERASE SQD2"/>
    <property type="match status" value="1"/>
</dbReference>
<proteinExistence type="predicted"/>
<reference evidence="4" key="1">
    <citation type="journal article" date="2019" name="Int. J. Syst. Evol. Microbiol.">
        <title>The Global Catalogue of Microorganisms (GCM) 10K type strain sequencing project: providing services to taxonomists for standard genome sequencing and annotation.</title>
        <authorList>
            <consortium name="The Broad Institute Genomics Platform"/>
            <consortium name="The Broad Institute Genome Sequencing Center for Infectious Disease"/>
            <person name="Wu L."/>
            <person name="Ma J."/>
        </authorList>
    </citation>
    <scope>NUCLEOTIDE SEQUENCE [LARGE SCALE GENOMIC DNA]</scope>
    <source>
        <strain evidence="4">KCTC 22280</strain>
    </source>
</reference>